<accession>A0ABX0U9S0</accession>
<dbReference type="Proteomes" id="UP000745859">
    <property type="component" value="Unassembled WGS sequence"/>
</dbReference>
<dbReference type="InterPro" id="IPR011463">
    <property type="entry name" value="DUF1569"/>
</dbReference>
<organism evidence="1 2">
    <name type="scientific">Wenyingzhuangia heitensis</name>
    <dbReference type="NCBI Taxonomy" id="1487859"/>
    <lineage>
        <taxon>Bacteria</taxon>
        <taxon>Pseudomonadati</taxon>
        <taxon>Bacteroidota</taxon>
        <taxon>Flavobacteriia</taxon>
        <taxon>Flavobacteriales</taxon>
        <taxon>Flavobacteriaceae</taxon>
        <taxon>Wenyingzhuangia</taxon>
    </lineage>
</organism>
<dbReference type="Pfam" id="PF07606">
    <property type="entry name" value="DUF1569"/>
    <property type="match status" value="1"/>
</dbReference>
<sequence>MSYPSIFKVETLANNKKRLDKLTTKSKPLWGRMNAAQMLAHLNLTYDTSRGKVRIELQPFMHFFVKTFLKRTIVGDKPYPKNAKTAAYYEVVDDKNFEEEKSNLLQNMQWAFEKGEHYFEGRLTGSFGRLTAKEWSNLFQKHLDHHFQQFGL</sequence>
<proteinExistence type="predicted"/>
<evidence type="ECO:0008006" key="3">
    <source>
        <dbReference type="Google" id="ProtNLM"/>
    </source>
</evidence>
<protein>
    <recommendedName>
        <fullName evidence="3">DUF1569 domain-containing protein</fullName>
    </recommendedName>
</protein>
<evidence type="ECO:0000313" key="1">
    <source>
        <dbReference type="EMBL" id="NIJ43891.1"/>
    </source>
</evidence>
<dbReference type="RefSeq" id="WP_167182930.1">
    <property type="nucleotide sequence ID" value="NZ_JAASQL010000001.1"/>
</dbReference>
<evidence type="ECO:0000313" key="2">
    <source>
        <dbReference type="Proteomes" id="UP000745859"/>
    </source>
</evidence>
<keyword evidence="2" id="KW-1185">Reference proteome</keyword>
<gene>
    <name evidence="1" type="ORF">FHR24_000330</name>
</gene>
<dbReference type="EMBL" id="JAASQL010000001">
    <property type="protein sequence ID" value="NIJ43891.1"/>
    <property type="molecule type" value="Genomic_DNA"/>
</dbReference>
<comment type="caution">
    <text evidence="1">The sequence shown here is derived from an EMBL/GenBank/DDBJ whole genome shotgun (WGS) entry which is preliminary data.</text>
</comment>
<name>A0ABX0U9S0_9FLAO</name>
<reference evidence="1 2" key="1">
    <citation type="submission" date="2020-03" db="EMBL/GenBank/DDBJ databases">
        <title>Genomic Encyclopedia of Type Strains, Phase IV (KMG-IV): sequencing the most valuable type-strain genomes for metagenomic binning, comparative biology and taxonomic classification.</title>
        <authorList>
            <person name="Goeker M."/>
        </authorList>
    </citation>
    <scope>NUCLEOTIDE SEQUENCE [LARGE SCALE GENOMIC DNA]</scope>
    <source>
        <strain evidence="1 2">DSM 101599</strain>
    </source>
</reference>